<dbReference type="InterPro" id="IPR011701">
    <property type="entry name" value="MFS"/>
</dbReference>
<dbReference type="PROSITE" id="PS50850">
    <property type="entry name" value="MFS"/>
    <property type="match status" value="1"/>
</dbReference>
<feature type="transmembrane region" description="Helical" evidence="7">
    <location>
        <begin position="12"/>
        <end position="33"/>
    </location>
</feature>
<dbReference type="PRINTS" id="PR01036">
    <property type="entry name" value="TCRTETB"/>
</dbReference>
<feature type="transmembrane region" description="Helical" evidence="7">
    <location>
        <begin position="356"/>
        <end position="384"/>
    </location>
</feature>
<dbReference type="GO" id="GO:0022857">
    <property type="term" value="F:transmembrane transporter activity"/>
    <property type="evidence" value="ECO:0007669"/>
    <property type="project" value="InterPro"/>
</dbReference>
<name>A0A5B8U344_9ACTN</name>
<dbReference type="Gene3D" id="1.20.1250.20">
    <property type="entry name" value="MFS general substrate transporter like domains"/>
    <property type="match status" value="1"/>
</dbReference>
<feature type="transmembrane region" description="Helical" evidence="7">
    <location>
        <begin position="169"/>
        <end position="189"/>
    </location>
</feature>
<keyword evidence="2" id="KW-0813">Transport</keyword>
<evidence type="ECO:0000256" key="7">
    <source>
        <dbReference type="SAM" id="Phobius"/>
    </source>
</evidence>
<evidence type="ECO:0000313" key="9">
    <source>
        <dbReference type="EMBL" id="QEC47446.1"/>
    </source>
</evidence>
<dbReference type="PANTHER" id="PTHR42718">
    <property type="entry name" value="MAJOR FACILITATOR SUPERFAMILY MULTIDRUG TRANSPORTER MFSC"/>
    <property type="match status" value="1"/>
</dbReference>
<evidence type="ECO:0000256" key="1">
    <source>
        <dbReference type="ARBA" id="ARBA00004651"/>
    </source>
</evidence>
<evidence type="ECO:0000256" key="5">
    <source>
        <dbReference type="ARBA" id="ARBA00022989"/>
    </source>
</evidence>
<feature type="transmembrane region" description="Helical" evidence="7">
    <location>
        <begin position="332"/>
        <end position="350"/>
    </location>
</feature>
<dbReference type="CDD" id="cd17321">
    <property type="entry name" value="MFS_MMR_MDR_like"/>
    <property type="match status" value="1"/>
</dbReference>
<keyword evidence="3" id="KW-1003">Cell membrane</keyword>
<reference evidence="9 10" key="1">
    <citation type="journal article" date="2018" name="J. Microbiol.">
        <title>Baekduia soli gen. nov., sp. nov., a novel bacterium isolated from the soil of Baekdu Mountain and proposal of a novel family name, Baekduiaceae fam. nov.</title>
        <authorList>
            <person name="An D.S."/>
            <person name="Siddiqi M.Z."/>
            <person name="Kim K.H."/>
            <person name="Yu H.S."/>
            <person name="Im W.T."/>
        </authorList>
    </citation>
    <scope>NUCLEOTIDE SEQUENCE [LARGE SCALE GENOMIC DNA]</scope>
    <source>
        <strain evidence="9 10">BR7-21</strain>
    </source>
</reference>
<dbReference type="Pfam" id="PF07690">
    <property type="entry name" value="MFS_1"/>
    <property type="match status" value="1"/>
</dbReference>
<dbReference type="EMBL" id="CP042430">
    <property type="protein sequence ID" value="QEC47446.1"/>
    <property type="molecule type" value="Genomic_DNA"/>
</dbReference>
<feature type="domain" description="Major facilitator superfamily (MFS) profile" evidence="8">
    <location>
        <begin position="15"/>
        <end position="460"/>
    </location>
</feature>
<feature type="transmembrane region" description="Helical" evidence="7">
    <location>
        <begin position="307"/>
        <end position="325"/>
    </location>
</feature>
<sequence length="483" mass="48734">MTPSPESARPRAGWTFAIVSVALFMVTLDNLVVTTALPTIRTDLGASIKSLEWTVNAYTLAYAVLLLTGAALGDRFGRRRMFSLGVLLFTVSSAAAALAPTTGALVAARAAQGLGAAIVTPLTLTLLSGAVPAAKRGLALGAWSGISGLGVALGPVVGGAVVDGISWHWIFWLNVPTGLVLVPLAARYLGESHGPASRLDLPGIGLAGTGLLGIVYGIVRGEALGWTSTTIVASIGAGVVLLAAFVAWEGRAKAPMLPLRFFRSRAFSATNGTSLAMFFGVFGSIFLLSQFFQTTQGLSPLQSGLRVLPWTIMPMVVAPVAGLLSDRIGARPLMAGGLALQAIAIGWLAAVTTPTVAYSALLVPFVLAGTGMALVFAPAANAVLGAVRPEEAGQASGATNAIRELGGVLGVAVLASVFTHDGGYTSPQAYVDGMTAALPIGAAVLALGALLALLIPGRPRTGAATAEADPAMVAVAPSPTGAA</sequence>
<feature type="transmembrane region" description="Helical" evidence="7">
    <location>
        <begin position="84"/>
        <end position="107"/>
    </location>
</feature>
<dbReference type="NCBIfam" id="TIGR00711">
    <property type="entry name" value="efflux_EmrB"/>
    <property type="match status" value="1"/>
</dbReference>
<dbReference type="InterPro" id="IPR020846">
    <property type="entry name" value="MFS_dom"/>
</dbReference>
<dbReference type="InterPro" id="IPR036259">
    <property type="entry name" value="MFS_trans_sf"/>
</dbReference>
<dbReference type="SUPFAM" id="SSF103473">
    <property type="entry name" value="MFS general substrate transporter"/>
    <property type="match status" value="1"/>
</dbReference>
<dbReference type="InterPro" id="IPR004638">
    <property type="entry name" value="EmrB-like"/>
</dbReference>
<dbReference type="Gene3D" id="1.20.1720.10">
    <property type="entry name" value="Multidrug resistance protein D"/>
    <property type="match status" value="1"/>
</dbReference>
<evidence type="ECO:0000256" key="3">
    <source>
        <dbReference type="ARBA" id="ARBA00022475"/>
    </source>
</evidence>
<keyword evidence="6 7" id="KW-0472">Membrane</keyword>
<feature type="transmembrane region" description="Helical" evidence="7">
    <location>
        <begin position="225"/>
        <end position="248"/>
    </location>
</feature>
<evidence type="ECO:0000259" key="8">
    <source>
        <dbReference type="PROSITE" id="PS50850"/>
    </source>
</evidence>
<evidence type="ECO:0000256" key="2">
    <source>
        <dbReference type="ARBA" id="ARBA00022448"/>
    </source>
</evidence>
<dbReference type="OrthoDB" id="7375466at2"/>
<feature type="transmembrane region" description="Helical" evidence="7">
    <location>
        <begin position="405"/>
        <end position="424"/>
    </location>
</feature>
<proteinExistence type="predicted"/>
<dbReference type="Proteomes" id="UP000321805">
    <property type="component" value="Chromosome"/>
</dbReference>
<comment type="subcellular location">
    <subcellularLocation>
        <location evidence="1">Cell membrane</location>
        <topology evidence="1">Multi-pass membrane protein</topology>
    </subcellularLocation>
</comment>
<evidence type="ECO:0000256" key="6">
    <source>
        <dbReference type="ARBA" id="ARBA00023136"/>
    </source>
</evidence>
<feature type="transmembrane region" description="Helical" evidence="7">
    <location>
        <begin position="269"/>
        <end position="287"/>
    </location>
</feature>
<feature type="transmembrane region" description="Helical" evidence="7">
    <location>
        <begin position="53"/>
        <end position="72"/>
    </location>
</feature>
<evidence type="ECO:0000256" key="4">
    <source>
        <dbReference type="ARBA" id="ARBA00022692"/>
    </source>
</evidence>
<dbReference type="KEGG" id="bsol:FSW04_07545"/>
<accession>A0A5B8U344</accession>
<feature type="transmembrane region" description="Helical" evidence="7">
    <location>
        <begin position="436"/>
        <end position="455"/>
    </location>
</feature>
<dbReference type="AlphaFoldDB" id="A0A5B8U344"/>
<feature type="transmembrane region" description="Helical" evidence="7">
    <location>
        <begin position="201"/>
        <end position="219"/>
    </location>
</feature>
<organism evidence="9 10">
    <name type="scientific">Baekduia soli</name>
    <dbReference type="NCBI Taxonomy" id="496014"/>
    <lineage>
        <taxon>Bacteria</taxon>
        <taxon>Bacillati</taxon>
        <taxon>Actinomycetota</taxon>
        <taxon>Thermoleophilia</taxon>
        <taxon>Solirubrobacterales</taxon>
        <taxon>Baekduiaceae</taxon>
        <taxon>Baekduia</taxon>
    </lineage>
</organism>
<protein>
    <submittedName>
        <fullName evidence="9">DHA2 family efflux MFS transporter permease subunit</fullName>
    </submittedName>
</protein>
<dbReference type="PANTHER" id="PTHR42718:SF42">
    <property type="entry name" value="EXPORT PROTEIN"/>
    <property type="match status" value="1"/>
</dbReference>
<evidence type="ECO:0000313" key="10">
    <source>
        <dbReference type="Proteomes" id="UP000321805"/>
    </source>
</evidence>
<dbReference type="GO" id="GO:0005886">
    <property type="term" value="C:plasma membrane"/>
    <property type="evidence" value="ECO:0007669"/>
    <property type="project" value="UniProtKB-SubCell"/>
</dbReference>
<dbReference type="RefSeq" id="WP_146917908.1">
    <property type="nucleotide sequence ID" value="NZ_CP042430.1"/>
</dbReference>
<keyword evidence="5 7" id="KW-1133">Transmembrane helix</keyword>
<keyword evidence="4 7" id="KW-0812">Transmembrane</keyword>
<gene>
    <name evidence="9" type="ORF">FSW04_07545</name>
</gene>
<feature type="transmembrane region" description="Helical" evidence="7">
    <location>
        <begin position="138"/>
        <end position="157"/>
    </location>
</feature>
<feature type="transmembrane region" description="Helical" evidence="7">
    <location>
        <begin position="113"/>
        <end position="131"/>
    </location>
</feature>
<keyword evidence="10" id="KW-1185">Reference proteome</keyword>